<organism evidence="1 2">
    <name type="scientific">Armatimonas rosea</name>
    <dbReference type="NCBI Taxonomy" id="685828"/>
    <lineage>
        <taxon>Bacteria</taxon>
        <taxon>Bacillati</taxon>
        <taxon>Armatimonadota</taxon>
        <taxon>Armatimonadia</taxon>
        <taxon>Armatimonadales</taxon>
        <taxon>Armatimonadaceae</taxon>
        <taxon>Armatimonas</taxon>
    </lineage>
</organism>
<dbReference type="SFLD" id="SFLDG01129">
    <property type="entry name" value="C1.5:_HAD__Beta-PGM__Phosphata"/>
    <property type="match status" value="1"/>
</dbReference>
<dbReference type="PANTHER" id="PTHR43434">
    <property type="entry name" value="PHOSPHOGLYCOLATE PHOSPHATASE"/>
    <property type="match status" value="1"/>
</dbReference>
<protein>
    <submittedName>
        <fullName evidence="1">Pyrophosphatase PpaX</fullName>
        <ecNumber evidence="1">3.6.1.1</ecNumber>
    </submittedName>
</protein>
<dbReference type="EMBL" id="JACHGW010000005">
    <property type="protein sequence ID" value="MBB6053107.1"/>
    <property type="molecule type" value="Genomic_DNA"/>
</dbReference>
<dbReference type="Gene3D" id="3.40.50.1000">
    <property type="entry name" value="HAD superfamily/HAD-like"/>
    <property type="match status" value="1"/>
</dbReference>
<dbReference type="InterPro" id="IPR036412">
    <property type="entry name" value="HAD-like_sf"/>
</dbReference>
<keyword evidence="1" id="KW-0378">Hydrolase</keyword>
<dbReference type="NCBIfam" id="TIGR01509">
    <property type="entry name" value="HAD-SF-IA-v3"/>
    <property type="match status" value="1"/>
</dbReference>
<dbReference type="GO" id="GO:0006281">
    <property type="term" value="P:DNA repair"/>
    <property type="evidence" value="ECO:0007669"/>
    <property type="project" value="TreeGrafter"/>
</dbReference>
<dbReference type="AlphaFoldDB" id="A0A7W9SUK0"/>
<accession>A0A7W9SUK0</accession>
<evidence type="ECO:0000313" key="2">
    <source>
        <dbReference type="Proteomes" id="UP000520814"/>
    </source>
</evidence>
<dbReference type="InterPro" id="IPR041492">
    <property type="entry name" value="HAD_2"/>
</dbReference>
<reference evidence="1 2" key="1">
    <citation type="submission" date="2020-08" db="EMBL/GenBank/DDBJ databases">
        <title>Genomic Encyclopedia of Type Strains, Phase IV (KMG-IV): sequencing the most valuable type-strain genomes for metagenomic binning, comparative biology and taxonomic classification.</title>
        <authorList>
            <person name="Goeker M."/>
        </authorList>
    </citation>
    <scope>NUCLEOTIDE SEQUENCE [LARGE SCALE GENOMIC DNA]</scope>
    <source>
        <strain evidence="1 2">DSM 23562</strain>
    </source>
</reference>
<dbReference type="InterPro" id="IPR023214">
    <property type="entry name" value="HAD_sf"/>
</dbReference>
<dbReference type="Pfam" id="PF13419">
    <property type="entry name" value="HAD_2"/>
    <property type="match status" value="1"/>
</dbReference>
<name>A0A7W9SUK0_ARMRO</name>
<evidence type="ECO:0000313" key="1">
    <source>
        <dbReference type="EMBL" id="MBB6053107.1"/>
    </source>
</evidence>
<dbReference type="PANTHER" id="PTHR43434:SF26">
    <property type="entry name" value="PYROPHOSPHATASE PPAX"/>
    <property type="match status" value="1"/>
</dbReference>
<dbReference type="InterPro" id="IPR023198">
    <property type="entry name" value="PGP-like_dom2"/>
</dbReference>
<dbReference type="EC" id="3.6.1.1" evidence="1"/>
<dbReference type="Gene3D" id="1.10.150.240">
    <property type="entry name" value="Putative phosphatase, domain 2"/>
    <property type="match status" value="1"/>
</dbReference>
<proteinExistence type="predicted"/>
<dbReference type="RefSeq" id="WP_184203073.1">
    <property type="nucleotide sequence ID" value="NZ_JACHGW010000005.1"/>
</dbReference>
<dbReference type="InterPro" id="IPR050155">
    <property type="entry name" value="HAD-like_hydrolase_sf"/>
</dbReference>
<comment type="caution">
    <text evidence="1">The sequence shown here is derived from an EMBL/GenBank/DDBJ whole genome shotgun (WGS) entry which is preliminary data.</text>
</comment>
<dbReference type="GO" id="GO:0004427">
    <property type="term" value="F:inorganic diphosphate phosphatase activity"/>
    <property type="evidence" value="ECO:0007669"/>
    <property type="project" value="UniProtKB-EC"/>
</dbReference>
<sequence>MPLSALLFDLDGTLTDSIGLIVHCYQATLTHFAGRTPSSEEIVPKIGRALPTLFAEENVGDVEAMLAFYRALYAQEHDDWVRLYDGVEELLDGLYGKLPLAIVTSKSLQSARPALERFGIGAKMQAVVTSDDTQKHKPDPEPLLLAAARLGVLPEHCAYLGDSVHDLHAARAAGMQALAALWGPSPPETLRPLADQSFDSPQALLAFG</sequence>
<gene>
    <name evidence="1" type="ORF">HNQ39_004939</name>
</gene>
<dbReference type="SFLD" id="SFLDG01135">
    <property type="entry name" value="C1.5.6:_HAD__Beta-PGM__Phospha"/>
    <property type="match status" value="1"/>
</dbReference>
<dbReference type="GO" id="GO:0008967">
    <property type="term" value="F:phosphoglycolate phosphatase activity"/>
    <property type="evidence" value="ECO:0007669"/>
    <property type="project" value="TreeGrafter"/>
</dbReference>
<dbReference type="Proteomes" id="UP000520814">
    <property type="component" value="Unassembled WGS sequence"/>
</dbReference>
<dbReference type="SUPFAM" id="SSF56784">
    <property type="entry name" value="HAD-like"/>
    <property type="match status" value="1"/>
</dbReference>
<dbReference type="NCBIfam" id="TIGR01549">
    <property type="entry name" value="HAD-SF-IA-v1"/>
    <property type="match status" value="1"/>
</dbReference>
<dbReference type="SFLD" id="SFLDS00003">
    <property type="entry name" value="Haloacid_Dehalogenase"/>
    <property type="match status" value="1"/>
</dbReference>
<dbReference type="InterPro" id="IPR006439">
    <property type="entry name" value="HAD-SF_hydro_IA"/>
</dbReference>
<keyword evidence="2" id="KW-1185">Reference proteome</keyword>
<dbReference type="GO" id="GO:0005829">
    <property type="term" value="C:cytosol"/>
    <property type="evidence" value="ECO:0007669"/>
    <property type="project" value="TreeGrafter"/>
</dbReference>